<protein>
    <submittedName>
        <fullName evidence="1">YdcH family protein</fullName>
    </submittedName>
</protein>
<evidence type="ECO:0000313" key="2">
    <source>
        <dbReference type="Proteomes" id="UP001595557"/>
    </source>
</evidence>
<keyword evidence="2" id="KW-1185">Reference proteome</keyword>
<organism evidence="1 2">
    <name type="scientific">Paracoccus fontiphilus</name>
    <dbReference type="NCBI Taxonomy" id="1815556"/>
    <lineage>
        <taxon>Bacteria</taxon>
        <taxon>Pseudomonadati</taxon>
        <taxon>Pseudomonadota</taxon>
        <taxon>Alphaproteobacteria</taxon>
        <taxon>Rhodobacterales</taxon>
        <taxon>Paracoccaceae</taxon>
        <taxon>Paracoccus</taxon>
    </lineage>
</organism>
<comment type="caution">
    <text evidence="1">The sequence shown here is derived from an EMBL/GenBank/DDBJ whole genome shotgun (WGS) entry which is preliminary data.</text>
</comment>
<dbReference type="Proteomes" id="UP001595557">
    <property type="component" value="Unassembled WGS sequence"/>
</dbReference>
<gene>
    <name evidence="1" type="ORF">ACFOD7_12950</name>
</gene>
<sequence length="91" mass="10294">MERADLEDFMAAPHAIHEEFPQDSARIHDLKVKDAHFARLLDDYDQVNDAVNQAESLIKPTSEAAEKELRRKRAQLKDEIARMLAAHSVGG</sequence>
<proteinExistence type="predicted"/>
<dbReference type="InterPro" id="IPR007420">
    <property type="entry name" value="DUF465"/>
</dbReference>
<dbReference type="Gene3D" id="6.10.280.50">
    <property type="match status" value="1"/>
</dbReference>
<dbReference type="EMBL" id="JBHRTE010000051">
    <property type="protein sequence ID" value="MFC3168957.1"/>
    <property type="molecule type" value="Genomic_DNA"/>
</dbReference>
<dbReference type="RefSeq" id="WP_423227358.1">
    <property type="nucleotide sequence ID" value="NZ_JAFNAW010000005.1"/>
</dbReference>
<evidence type="ECO:0000313" key="1">
    <source>
        <dbReference type="EMBL" id="MFC3168957.1"/>
    </source>
</evidence>
<dbReference type="InterPro" id="IPR038444">
    <property type="entry name" value="DUF465_sf"/>
</dbReference>
<dbReference type="Pfam" id="PF04325">
    <property type="entry name" value="DUF465"/>
    <property type="match status" value="1"/>
</dbReference>
<name>A0ABV7IEB9_9RHOB</name>
<accession>A0ABV7IEB9</accession>
<reference evidence="2" key="1">
    <citation type="journal article" date="2019" name="Int. J. Syst. Evol. Microbiol.">
        <title>The Global Catalogue of Microorganisms (GCM) 10K type strain sequencing project: providing services to taxonomists for standard genome sequencing and annotation.</title>
        <authorList>
            <consortium name="The Broad Institute Genomics Platform"/>
            <consortium name="The Broad Institute Genome Sequencing Center for Infectious Disease"/>
            <person name="Wu L."/>
            <person name="Ma J."/>
        </authorList>
    </citation>
    <scope>NUCLEOTIDE SEQUENCE [LARGE SCALE GENOMIC DNA]</scope>
    <source>
        <strain evidence="2">KCTC 52239</strain>
    </source>
</reference>